<name>X1E4U7_9ZZZZ</name>
<dbReference type="SUPFAM" id="SSF53098">
    <property type="entry name" value="Ribonuclease H-like"/>
    <property type="match status" value="1"/>
</dbReference>
<evidence type="ECO:0000313" key="2">
    <source>
        <dbReference type="EMBL" id="GAH03693.1"/>
    </source>
</evidence>
<organism evidence="2">
    <name type="scientific">marine sediment metagenome</name>
    <dbReference type="NCBI Taxonomy" id="412755"/>
    <lineage>
        <taxon>unclassified sequences</taxon>
        <taxon>metagenomes</taxon>
        <taxon>ecological metagenomes</taxon>
    </lineage>
</organism>
<accession>X1E4U7</accession>
<dbReference type="EMBL" id="BART01020414">
    <property type="protein sequence ID" value="GAH03693.1"/>
    <property type="molecule type" value="Genomic_DNA"/>
</dbReference>
<dbReference type="InterPro" id="IPR036397">
    <property type="entry name" value="RNaseH_sf"/>
</dbReference>
<reference evidence="2" key="1">
    <citation type="journal article" date="2014" name="Front. Microbiol.">
        <title>High frequency of phylogenetically diverse reductive dehalogenase-homologous genes in deep subseafloor sedimentary metagenomes.</title>
        <authorList>
            <person name="Kawai M."/>
            <person name="Futagami T."/>
            <person name="Toyoda A."/>
            <person name="Takaki Y."/>
            <person name="Nishi S."/>
            <person name="Hori S."/>
            <person name="Arai W."/>
            <person name="Tsubouchi T."/>
            <person name="Morono Y."/>
            <person name="Uchiyama I."/>
            <person name="Ito T."/>
            <person name="Fujiyama A."/>
            <person name="Inagaki F."/>
            <person name="Takami H."/>
        </authorList>
    </citation>
    <scope>NUCLEOTIDE SEQUENCE</scope>
    <source>
        <strain evidence="2">Expedition CK06-06</strain>
    </source>
</reference>
<dbReference type="Gene3D" id="3.30.420.10">
    <property type="entry name" value="Ribonuclease H-like superfamily/Ribonuclease H"/>
    <property type="match status" value="1"/>
</dbReference>
<dbReference type="GO" id="GO:0003676">
    <property type="term" value="F:nucleic acid binding"/>
    <property type="evidence" value="ECO:0007669"/>
    <property type="project" value="InterPro"/>
</dbReference>
<dbReference type="GO" id="GO:0015074">
    <property type="term" value="P:DNA integration"/>
    <property type="evidence" value="ECO:0007669"/>
    <property type="project" value="InterPro"/>
</dbReference>
<sequence length="251" mass="29584">SVRAQEKDEVFENSQIDTKDLSDIYQYWPFMRTLGLPRYEYTLRELSTGLSFYTYANENNSTYASLFARYVVDHLKSYGIETARIIWQTDNGSEYIGSVRKKTNRPSAFEKVLIANKIEHGRIPPRCSYLQGDVETFHRIVEDELYEIETYGNEIEFLGKAYAYQLYFNYIRKNRYRDNKAPVEILKERFPDLDDGLLNLPPIRLETLLDVCYKEKHESGYHVPKPAPPLGHQWCPQGDLNPRYHLERVMT</sequence>
<feature type="domain" description="Integrase catalytic" evidence="1">
    <location>
        <begin position="3"/>
        <end position="190"/>
    </location>
</feature>
<dbReference type="InterPro" id="IPR001584">
    <property type="entry name" value="Integrase_cat-core"/>
</dbReference>
<comment type="caution">
    <text evidence="2">The sequence shown here is derived from an EMBL/GenBank/DDBJ whole genome shotgun (WGS) entry which is preliminary data.</text>
</comment>
<feature type="non-terminal residue" evidence="2">
    <location>
        <position position="1"/>
    </location>
</feature>
<evidence type="ECO:0000259" key="1">
    <source>
        <dbReference type="PROSITE" id="PS50994"/>
    </source>
</evidence>
<dbReference type="PROSITE" id="PS50994">
    <property type="entry name" value="INTEGRASE"/>
    <property type="match status" value="1"/>
</dbReference>
<dbReference type="AlphaFoldDB" id="X1E4U7"/>
<protein>
    <recommendedName>
        <fullName evidence="1">Integrase catalytic domain-containing protein</fullName>
    </recommendedName>
</protein>
<dbReference type="InterPro" id="IPR012337">
    <property type="entry name" value="RNaseH-like_sf"/>
</dbReference>
<proteinExistence type="predicted"/>
<gene>
    <name evidence="2" type="ORF">S01H4_37936</name>
</gene>